<dbReference type="GeneID" id="19308706"/>
<dbReference type="RefSeq" id="XP_007867001.1">
    <property type="nucleotide sequence ID" value="XM_007868810.1"/>
</dbReference>
<dbReference type="PROSITE" id="PS50280">
    <property type="entry name" value="SET"/>
    <property type="match status" value="1"/>
</dbReference>
<dbReference type="EMBL" id="KB469303">
    <property type="protein sequence ID" value="EPQ54746.1"/>
    <property type="molecule type" value="Genomic_DNA"/>
</dbReference>
<accession>S7Q402</accession>
<dbReference type="OMA" id="QHEFPGK"/>
<name>S7Q402_GLOTA</name>
<organism evidence="2 3">
    <name type="scientific">Gloeophyllum trabeum (strain ATCC 11539 / FP-39264 / Madison 617)</name>
    <name type="common">Brown rot fungus</name>
    <dbReference type="NCBI Taxonomy" id="670483"/>
    <lineage>
        <taxon>Eukaryota</taxon>
        <taxon>Fungi</taxon>
        <taxon>Dikarya</taxon>
        <taxon>Basidiomycota</taxon>
        <taxon>Agaricomycotina</taxon>
        <taxon>Agaricomycetes</taxon>
        <taxon>Gloeophyllales</taxon>
        <taxon>Gloeophyllaceae</taxon>
        <taxon>Gloeophyllum</taxon>
    </lineage>
</organism>
<dbReference type="InterPro" id="IPR053185">
    <property type="entry name" value="SET_domain_protein"/>
</dbReference>
<proteinExistence type="predicted"/>
<dbReference type="eggNOG" id="KOG2084">
    <property type="taxonomic scope" value="Eukaryota"/>
</dbReference>
<evidence type="ECO:0000313" key="3">
    <source>
        <dbReference type="Proteomes" id="UP000030669"/>
    </source>
</evidence>
<feature type="domain" description="SET" evidence="1">
    <location>
        <begin position="60"/>
        <end position="207"/>
    </location>
</feature>
<dbReference type="SUPFAM" id="SSF82199">
    <property type="entry name" value="SET domain"/>
    <property type="match status" value="1"/>
</dbReference>
<dbReference type="CDD" id="cd20071">
    <property type="entry name" value="SET_SMYD"/>
    <property type="match status" value="1"/>
</dbReference>
<keyword evidence="3" id="KW-1185">Reference proteome</keyword>
<dbReference type="PANTHER" id="PTHR47332">
    <property type="entry name" value="SET DOMAIN-CONTAINING PROTEIN 5"/>
    <property type="match status" value="1"/>
</dbReference>
<dbReference type="Gene3D" id="2.170.270.10">
    <property type="entry name" value="SET domain"/>
    <property type="match status" value="1"/>
</dbReference>
<dbReference type="SMART" id="SM00317">
    <property type="entry name" value="SET"/>
    <property type="match status" value="1"/>
</dbReference>
<dbReference type="InterPro" id="IPR001214">
    <property type="entry name" value="SET_dom"/>
</dbReference>
<protein>
    <submittedName>
        <fullName evidence="2">SET domain-containing protein</fullName>
    </submittedName>
</protein>
<dbReference type="Pfam" id="PF00856">
    <property type="entry name" value="SET"/>
    <property type="match status" value="1"/>
</dbReference>
<dbReference type="InterPro" id="IPR046341">
    <property type="entry name" value="SET_dom_sf"/>
</dbReference>
<dbReference type="PANTHER" id="PTHR47332:SF4">
    <property type="entry name" value="SET DOMAIN-CONTAINING PROTEIN 5"/>
    <property type="match status" value="1"/>
</dbReference>
<reference evidence="2 3" key="1">
    <citation type="journal article" date="2012" name="Science">
        <title>The Paleozoic origin of enzymatic lignin decomposition reconstructed from 31 fungal genomes.</title>
        <authorList>
            <person name="Floudas D."/>
            <person name="Binder M."/>
            <person name="Riley R."/>
            <person name="Barry K."/>
            <person name="Blanchette R.A."/>
            <person name="Henrissat B."/>
            <person name="Martinez A.T."/>
            <person name="Otillar R."/>
            <person name="Spatafora J.W."/>
            <person name="Yadav J.S."/>
            <person name="Aerts A."/>
            <person name="Benoit I."/>
            <person name="Boyd A."/>
            <person name="Carlson A."/>
            <person name="Copeland A."/>
            <person name="Coutinho P.M."/>
            <person name="de Vries R.P."/>
            <person name="Ferreira P."/>
            <person name="Findley K."/>
            <person name="Foster B."/>
            <person name="Gaskell J."/>
            <person name="Glotzer D."/>
            <person name="Gorecki P."/>
            <person name="Heitman J."/>
            <person name="Hesse C."/>
            <person name="Hori C."/>
            <person name="Igarashi K."/>
            <person name="Jurgens J.A."/>
            <person name="Kallen N."/>
            <person name="Kersten P."/>
            <person name="Kohler A."/>
            <person name="Kuees U."/>
            <person name="Kumar T.K.A."/>
            <person name="Kuo A."/>
            <person name="LaButti K."/>
            <person name="Larrondo L.F."/>
            <person name="Lindquist E."/>
            <person name="Ling A."/>
            <person name="Lombard V."/>
            <person name="Lucas S."/>
            <person name="Lundell T."/>
            <person name="Martin R."/>
            <person name="McLaughlin D.J."/>
            <person name="Morgenstern I."/>
            <person name="Morin E."/>
            <person name="Murat C."/>
            <person name="Nagy L.G."/>
            <person name="Nolan M."/>
            <person name="Ohm R.A."/>
            <person name="Patyshakuliyeva A."/>
            <person name="Rokas A."/>
            <person name="Ruiz-Duenas F.J."/>
            <person name="Sabat G."/>
            <person name="Salamov A."/>
            <person name="Samejima M."/>
            <person name="Schmutz J."/>
            <person name="Slot J.C."/>
            <person name="St John F."/>
            <person name="Stenlid J."/>
            <person name="Sun H."/>
            <person name="Sun S."/>
            <person name="Syed K."/>
            <person name="Tsang A."/>
            <person name="Wiebenga A."/>
            <person name="Young D."/>
            <person name="Pisabarro A."/>
            <person name="Eastwood D.C."/>
            <person name="Martin F."/>
            <person name="Cullen D."/>
            <person name="Grigoriev I.V."/>
            <person name="Hibbett D.S."/>
        </authorList>
    </citation>
    <scope>NUCLEOTIDE SEQUENCE [LARGE SCALE GENOMIC DNA]</scope>
    <source>
        <strain evidence="2 3">ATCC 11539</strain>
    </source>
</reference>
<dbReference type="HOGENOM" id="CLU_028281_0_1_1"/>
<dbReference type="OrthoDB" id="265717at2759"/>
<dbReference type="KEGG" id="gtr:GLOTRDRAFT_77456"/>
<evidence type="ECO:0000313" key="2">
    <source>
        <dbReference type="EMBL" id="EPQ54746.1"/>
    </source>
</evidence>
<evidence type="ECO:0000259" key="1">
    <source>
        <dbReference type="PROSITE" id="PS50280"/>
    </source>
</evidence>
<dbReference type="Proteomes" id="UP000030669">
    <property type="component" value="Unassembled WGS sequence"/>
</dbReference>
<gene>
    <name evidence="2" type="ORF">GLOTRDRAFT_77456</name>
</gene>
<dbReference type="AlphaFoldDB" id="S7Q402"/>
<sequence length="360" mass="38420">MKTRMRAPKRPASRVRGQYAREPRSNFVSGNRLALLCLCIAILFGVLWTPSPIPNAPASPPFEVVDLPGRGKGLVATRDIKRGDLLIREAPLLRIPQQITSSPTALLSSLLSALPAASLSAFFALSAVHLPSSPDPDPLDVALAIVQTNAVAAGEGHIGVFPTMARLNHACAGAFNAVYSWRAGEGVLVVHAVRDVRRGEELLTTYMDTKRKREDRRAYLLGQYAFNCTCATCSLAPALSAQSDARLEEMAALYSQFASWGGGAIDGRAAADIARRIWALGEAEGYVSERGRLAGDVVWVAAAHSDVEALRAWGALAEEWYGYELGRESAEVRGVREAVARPAGHAAWGTRPGMAIGGGP</sequence>